<evidence type="ECO:0000313" key="2">
    <source>
        <dbReference type="EMBL" id="TCT40910.1"/>
    </source>
</evidence>
<reference evidence="2 3" key="1">
    <citation type="submission" date="2019-03" db="EMBL/GenBank/DDBJ databases">
        <title>Freshwater and sediment microbial communities from various areas in North America, analyzing microbe dynamics in response to fracking.</title>
        <authorList>
            <person name="Lamendella R."/>
        </authorList>
    </citation>
    <scope>NUCLEOTIDE SEQUENCE [LARGE SCALE GENOMIC DNA]</scope>
    <source>
        <strain evidence="2 3">175.2</strain>
    </source>
</reference>
<accession>A0A4R3NZ87</accession>
<protein>
    <submittedName>
        <fullName evidence="2">Flavin reductase (DIM6/NTAB) family NADH-FMN oxidoreductase RutF</fullName>
    </submittedName>
</protein>
<name>A0A4R3NZ87_9HYPH</name>
<evidence type="ECO:0000313" key="3">
    <source>
        <dbReference type="Proteomes" id="UP000295097"/>
    </source>
</evidence>
<dbReference type="RefSeq" id="WP_132310113.1">
    <property type="nucleotide sequence ID" value="NZ_SMAR01000008.1"/>
</dbReference>
<dbReference type="InterPro" id="IPR012349">
    <property type="entry name" value="Split_barrel_FMN-bd"/>
</dbReference>
<dbReference type="Gene3D" id="2.30.110.10">
    <property type="entry name" value="Electron Transport, Fmn-binding Protein, Chain A"/>
    <property type="match status" value="1"/>
</dbReference>
<dbReference type="PANTHER" id="PTHR43812:SF2">
    <property type="entry name" value="FLAVIN REDUCTASE LIKE DOMAIN-CONTAINING PROTEIN"/>
    <property type="match status" value="1"/>
</dbReference>
<feature type="domain" description="Flavin reductase like" evidence="1">
    <location>
        <begin position="21"/>
        <end position="172"/>
    </location>
</feature>
<evidence type="ECO:0000259" key="1">
    <source>
        <dbReference type="SMART" id="SM00903"/>
    </source>
</evidence>
<proteinExistence type="predicted"/>
<organism evidence="2 3">
    <name type="scientific">Martelella mediterranea</name>
    <dbReference type="NCBI Taxonomy" id="293089"/>
    <lineage>
        <taxon>Bacteria</taxon>
        <taxon>Pseudomonadati</taxon>
        <taxon>Pseudomonadota</taxon>
        <taxon>Alphaproteobacteria</taxon>
        <taxon>Hyphomicrobiales</taxon>
        <taxon>Aurantimonadaceae</taxon>
        <taxon>Martelella</taxon>
    </lineage>
</organism>
<keyword evidence="3" id="KW-1185">Reference proteome</keyword>
<dbReference type="OrthoDB" id="9783347at2"/>
<dbReference type="EMBL" id="SMAR01000008">
    <property type="protein sequence ID" value="TCT40910.1"/>
    <property type="molecule type" value="Genomic_DNA"/>
</dbReference>
<sequence length="199" mass="21571">MFYETGENRHGLPHDPFKAIVSPRPIGWIGSRSADGHDNLGPYSFFNAVADQPKVVMFSSSGIKDSVRNIAETGVFTVSLASRDLAEQMNISSAPLAAEVSEFDAAGLTAVNSRLVNAPFVGEAYAALECRMTTIMDPPTLDDAASPNKLVFGQVVAIHIRDEALKDGILDMQKVRPLARMGYMDYCDGGEPFMMKRPA</sequence>
<dbReference type="SMART" id="SM00903">
    <property type="entry name" value="Flavin_Reduct"/>
    <property type="match status" value="1"/>
</dbReference>
<dbReference type="GO" id="GO:0010181">
    <property type="term" value="F:FMN binding"/>
    <property type="evidence" value="ECO:0007669"/>
    <property type="project" value="InterPro"/>
</dbReference>
<dbReference type="SUPFAM" id="SSF50475">
    <property type="entry name" value="FMN-binding split barrel"/>
    <property type="match status" value="1"/>
</dbReference>
<comment type="caution">
    <text evidence="2">The sequence shown here is derived from an EMBL/GenBank/DDBJ whole genome shotgun (WGS) entry which is preliminary data.</text>
</comment>
<dbReference type="PANTHER" id="PTHR43812">
    <property type="entry name" value="BLR2425 PROTEIN"/>
    <property type="match status" value="1"/>
</dbReference>
<dbReference type="GO" id="GO:0016646">
    <property type="term" value="F:oxidoreductase activity, acting on the CH-NH group of donors, NAD or NADP as acceptor"/>
    <property type="evidence" value="ECO:0007669"/>
    <property type="project" value="UniProtKB-ARBA"/>
</dbReference>
<dbReference type="AlphaFoldDB" id="A0A4R3NZ87"/>
<dbReference type="Proteomes" id="UP000295097">
    <property type="component" value="Unassembled WGS sequence"/>
</dbReference>
<gene>
    <name evidence="2" type="ORF">EDC90_100850</name>
</gene>
<dbReference type="Pfam" id="PF01613">
    <property type="entry name" value="Flavin_Reduct"/>
    <property type="match status" value="1"/>
</dbReference>
<dbReference type="InterPro" id="IPR002563">
    <property type="entry name" value="Flavin_Rdtase-like_dom"/>
</dbReference>